<accession>A0A2S7KM58</accession>
<dbReference type="InterPro" id="IPR008242">
    <property type="entry name" value="Chor_mutase/pphenate_deHydtase"/>
</dbReference>
<comment type="pathway">
    <text evidence="1">Amino-acid biosynthesis; L-phenylalanine biosynthesis; phenylpyruvate from prephenate: step 1/1.</text>
</comment>
<dbReference type="Pfam" id="PF00800">
    <property type="entry name" value="PDT"/>
    <property type="match status" value="1"/>
</dbReference>
<name>A0A2S7KM58_9FLAO</name>
<dbReference type="GO" id="GO:0004664">
    <property type="term" value="F:prephenate dehydratase activity"/>
    <property type="evidence" value="ECO:0007669"/>
    <property type="project" value="UniProtKB-EC"/>
</dbReference>
<dbReference type="PANTHER" id="PTHR21022">
    <property type="entry name" value="PREPHENATE DEHYDRATASE P PROTEIN"/>
    <property type="match status" value="1"/>
</dbReference>
<dbReference type="InterPro" id="IPR045865">
    <property type="entry name" value="ACT-like_dom_sf"/>
</dbReference>
<comment type="catalytic activity">
    <reaction evidence="7">
        <text>prephenate + H(+) = 3-phenylpyruvate + CO2 + H2O</text>
        <dbReference type="Rhea" id="RHEA:21648"/>
        <dbReference type="ChEBI" id="CHEBI:15377"/>
        <dbReference type="ChEBI" id="CHEBI:15378"/>
        <dbReference type="ChEBI" id="CHEBI:16526"/>
        <dbReference type="ChEBI" id="CHEBI:18005"/>
        <dbReference type="ChEBI" id="CHEBI:29934"/>
        <dbReference type="EC" id="4.2.1.51"/>
    </reaction>
</comment>
<dbReference type="Gene3D" id="3.30.70.260">
    <property type="match status" value="1"/>
</dbReference>
<evidence type="ECO:0000259" key="9">
    <source>
        <dbReference type="PROSITE" id="PS51171"/>
    </source>
</evidence>
<dbReference type="InterPro" id="IPR001086">
    <property type="entry name" value="Preph_deHydtase"/>
</dbReference>
<evidence type="ECO:0000256" key="3">
    <source>
        <dbReference type="ARBA" id="ARBA00022605"/>
    </source>
</evidence>
<keyword evidence="4" id="KW-0057">Aromatic amino acid biosynthesis</keyword>
<evidence type="ECO:0000256" key="8">
    <source>
        <dbReference type="PIRSR" id="PIRSR001500-2"/>
    </source>
</evidence>
<evidence type="ECO:0000313" key="11">
    <source>
        <dbReference type="EMBL" id="PQB03653.1"/>
    </source>
</evidence>
<organism evidence="11 12">
    <name type="scientific">Aureitalea marina</name>
    <dbReference type="NCBI Taxonomy" id="930804"/>
    <lineage>
        <taxon>Bacteria</taxon>
        <taxon>Pseudomonadati</taxon>
        <taxon>Bacteroidota</taxon>
        <taxon>Flavobacteriia</taxon>
        <taxon>Flavobacteriales</taxon>
        <taxon>Flavobacteriaceae</taxon>
        <taxon>Aureitalea</taxon>
    </lineage>
</organism>
<dbReference type="OrthoDB" id="9802281at2"/>
<dbReference type="PANTHER" id="PTHR21022:SF19">
    <property type="entry name" value="PREPHENATE DEHYDRATASE-RELATED"/>
    <property type="match status" value="1"/>
</dbReference>
<dbReference type="CDD" id="cd13631">
    <property type="entry name" value="PBP2_Ct-PDT_like"/>
    <property type="match status" value="1"/>
</dbReference>
<dbReference type="PROSITE" id="PS51171">
    <property type="entry name" value="PREPHENATE_DEHYDR_3"/>
    <property type="match status" value="1"/>
</dbReference>
<dbReference type="PIRSF" id="PIRSF001500">
    <property type="entry name" value="Chor_mut_pdt_Ppr"/>
    <property type="match status" value="1"/>
</dbReference>
<evidence type="ECO:0000256" key="5">
    <source>
        <dbReference type="ARBA" id="ARBA00023222"/>
    </source>
</evidence>
<keyword evidence="6" id="KW-0456">Lyase</keyword>
<evidence type="ECO:0000313" key="12">
    <source>
        <dbReference type="Proteomes" id="UP000239800"/>
    </source>
</evidence>
<dbReference type="CDD" id="cd04905">
    <property type="entry name" value="ACT_CM-PDT"/>
    <property type="match status" value="1"/>
</dbReference>
<dbReference type="UniPathway" id="UPA00121">
    <property type="reaction ID" value="UER00345"/>
</dbReference>
<keyword evidence="12" id="KW-1185">Reference proteome</keyword>
<evidence type="ECO:0000256" key="1">
    <source>
        <dbReference type="ARBA" id="ARBA00004741"/>
    </source>
</evidence>
<evidence type="ECO:0000256" key="4">
    <source>
        <dbReference type="ARBA" id="ARBA00023141"/>
    </source>
</evidence>
<evidence type="ECO:0000256" key="7">
    <source>
        <dbReference type="ARBA" id="ARBA00047848"/>
    </source>
</evidence>
<dbReference type="SUPFAM" id="SSF55021">
    <property type="entry name" value="ACT-like"/>
    <property type="match status" value="1"/>
</dbReference>
<keyword evidence="3" id="KW-0028">Amino-acid biosynthesis</keyword>
<feature type="domain" description="Prephenate dehydratase" evidence="9">
    <location>
        <begin position="3"/>
        <end position="182"/>
    </location>
</feature>
<dbReference type="EMBL" id="MQUB01000001">
    <property type="protein sequence ID" value="PQB03653.1"/>
    <property type="molecule type" value="Genomic_DNA"/>
</dbReference>
<dbReference type="InterPro" id="IPR002912">
    <property type="entry name" value="ACT_dom"/>
</dbReference>
<gene>
    <name evidence="11" type="ORF">BST85_01100</name>
</gene>
<dbReference type="PROSITE" id="PS51671">
    <property type="entry name" value="ACT"/>
    <property type="match status" value="1"/>
</dbReference>
<dbReference type="EC" id="4.2.1.51" evidence="2"/>
<dbReference type="SUPFAM" id="SSF53850">
    <property type="entry name" value="Periplasmic binding protein-like II"/>
    <property type="match status" value="1"/>
</dbReference>
<sequence length="290" mass="32460">MTKVAIQGIEGSFHAEAVSKFFPEREIELLMCDSFEKVTNQVGAGKADFGVLAIENSIAGSILPNYNLIDTGDFEIYDEVYLNIQMYLMALESESIIDIFEVHSHPVALLQCRDYLKRFPPQFKVIEGKDTASEAKRIRENNLKGVAAIAGKQVAEMYHLKILDSHIQDIKENQTRFVLFGMKGSNLNSKTTNKATIKFVLGSEVGSLSEALQVLADHKINLTKIQSLPIVGRPWKYAFFVDVIFKKPDDFFDAMDALQDKVKELKLVGTYTSNKENVPSKLTNVISNGE</sequence>
<evidence type="ECO:0000256" key="6">
    <source>
        <dbReference type="ARBA" id="ARBA00023239"/>
    </source>
</evidence>
<reference evidence="11 12" key="1">
    <citation type="submission" date="2016-11" db="EMBL/GenBank/DDBJ databases">
        <title>Trade-off between light-utilization and light-protection in marine flavobacteria.</title>
        <authorList>
            <person name="Kumagai Y."/>
        </authorList>
    </citation>
    <scope>NUCLEOTIDE SEQUENCE [LARGE SCALE GENOMIC DNA]</scope>
    <source>
        <strain evidence="11 12">NBRC 107741</strain>
    </source>
</reference>
<dbReference type="AlphaFoldDB" id="A0A2S7KM58"/>
<feature type="site" description="Essential for prephenate dehydratase activity" evidence="8">
    <location>
        <position position="175"/>
    </location>
</feature>
<evidence type="ECO:0000259" key="10">
    <source>
        <dbReference type="PROSITE" id="PS51671"/>
    </source>
</evidence>
<dbReference type="GO" id="GO:0009094">
    <property type="term" value="P:L-phenylalanine biosynthetic process"/>
    <property type="evidence" value="ECO:0007669"/>
    <property type="project" value="UniProtKB-UniPathway"/>
</dbReference>
<dbReference type="Proteomes" id="UP000239800">
    <property type="component" value="Unassembled WGS sequence"/>
</dbReference>
<protein>
    <recommendedName>
        <fullName evidence="2">prephenate dehydratase</fullName>
        <ecNumber evidence="2">4.2.1.51</ecNumber>
    </recommendedName>
</protein>
<dbReference type="GO" id="GO:0005737">
    <property type="term" value="C:cytoplasm"/>
    <property type="evidence" value="ECO:0007669"/>
    <property type="project" value="TreeGrafter"/>
</dbReference>
<comment type="caution">
    <text evidence="11">The sequence shown here is derived from an EMBL/GenBank/DDBJ whole genome shotgun (WGS) entry which is preliminary data.</text>
</comment>
<dbReference type="Pfam" id="PF01842">
    <property type="entry name" value="ACT"/>
    <property type="match status" value="1"/>
</dbReference>
<dbReference type="Gene3D" id="3.40.190.10">
    <property type="entry name" value="Periplasmic binding protein-like II"/>
    <property type="match status" value="2"/>
</dbReference>
<evidence type="ECO:0000256" key="2">
    <source>
        <dbReference type="ARBA" id="ARBA00013147"/>
    </source>
</evidence>
<dbReference type="RefSeq" id="WP_104811574.1">
    <property type="nucleotide sequence ID" value="NZ_MQUB01000001.1"/>
</dbReference>
<keyword evidence="5" id="KW-0584">Phenylalanine biosynthesis</keyword>
<feature type="domain" description="ACT" evidence="10">
    <location>
        <begin position="196"/>
        <end position="272"/>
    </location>
</feature>
<proteinExistence type="predicted"/>